<protein>
    <submittedName>
        <fullName evidence="1">5255_t:CDS:1</fullName>
    </submittedName>
</protein>
<evidence type="ECO:0000313" key="1">
    <source>
        <dbReference type="EMBL" id="CAG8777493.1"/>
    </source>
</evidence>
<feature type="non-terminal residue" evidence="1">
    <location>
        <position position="75"/>
    </location>
</feature>
<reference evidence="1" key="1">
    <citation type="submission" date="2021-06" db="EMBL/GenBank/DDBJ databases">
        <authorList>
            <person name="Kallberg Y."/>
            <person name="Tangrot J."/>
            <person name="Rosling A."/>
        </authorList>
    </citation>
    <scope>NUCLEOTIDE SEQUENCE</scope>
    <source>
        <strain evidence="1">IL203A</strain>
    </source>
</reference>
<name>A0ACA9R529_9GLOM</name>
<dbReference type="EMBL" id="CAJVPU010060733">
    <property type="protein sequence ID" value="CAG8777493.1"/>
    <property type="molecule type" value="Genomic_DNA"/>
</dbReference>
<dbReference type="Proteomes" id="UP000789702">
    <property type="component" value="Unassembled WGS sequence"/>
</dbReference>
<gene>
    <name evidence="1" type="ORF">DHETER_LOCUS16206</name>
</gene>
<proteinExistence type="predicted"/>
<accession>A0ACA9R529</accession>
<sequence length="75" mass="8294">EVTKRFECNSSLDFSELQSESSHTTIVDQISGFGTIAVLLFNVAVYGVTSRLSLRNTCIVDYLLILACFLVPIFS</sequence>
<organism evidence="1 2">
    <name type="scientific">Dentiscutata heterogama</name>
    <dbReference type="NCBI Taxonomy" id="1316150"/>
    <lineage>
        <taxon>Eukaryota</taxon>
        <taxon>Fungi</taxon>
        <taxon>Fungi incertae sedis</taxon>
        <taxon>Mucoromycota</taxon>
        <taxon>Glomeromycotina</taxon>
        <taxon>Glomeromycetes</taxon>
        <taxon>Diversisporales</taxon>
        <taxon>Gigasporaceae</taxon>
        <taxon>Dentiscutata</taxon>
    </lineage>
</organism>
<feature type="non-terminal residue" evidence="1">
    <location>
        <position position="1"/>
    </location>
</feature>
<keyword evidence="2" id="KW-1185">Reference proteome</keyword>
<evidence type="ECO:0000313" key="2">
    <source>
        <dbReference type="Proteomes" id="UP000789702"/>
    </source>
</evidence>
<comment type="caution">
    <text evidence="1">The sequence shown here is derived from an EMBL/GenBank/DDBJ whole genome shotgun (WGS) entry which is preliminary data.</text>
</comment>